<dbReference type="Proteomes" id="UP001652504">
    <property type="component" value="Unassembled WGS sequence"/>
</dbReference>
<dbReference type="EMBL" id="JAOWKX010000002">
    <property type="protein sequence ID" value="MCV2883969.1"/>
    <property type="molecule type" value="Genomic_DNA"/>
</dbReference>
<reference evidence="8 9" key="1">
    <citation type="submission" date="2022-10" db="EMBL/GenBank/DDBJ databases">
        <title>Aestuariibacter sp. AA17 isolated from Montipora capitata coral fragment.</title>
        <authorList>
            <person name="Emsley S.A."/>
            <person name="Pfannmuller K.M."/>
            <person name="Loughran R.M."/>
            <person name="Shlafstein M."/>
            <person name="Papke E."/>
            <person name="Saw J.H."/>
            <person name="Ushijima B."/>
            <person name="Videau P."/>
        </authorList>
    </citation>
    <scope>NUCLEOTIDE SEQUENCE [LARGE SCALE GENOMIC DNA]</scope>
    <source>
        <strain evidence="8 9">AA17</strain>
    </source>
</reference>
<dbReference type="InterPro" id="IPR009009">
    <property type="entry name" value="RlpA-like_DPBB"/>
</dbReference>
<evidence type="ECO:0000259" key="7">
    <source>
        <dbReference type="PROSITE" id="PS51724"/>
    </source>
</evidence>
<dbReference type="NCBIfam" id="TIGR00413">
    <property type="entry name" value="rlpA"/>
    <property type="match status" value="1"/>
</dbReference>
<name>A0ABT3A5N7_9ALTE</name>
<feature type="chain" id="PRO_5045603100" description="Endolytic peptidoglycan transglycosylase RlpA" evidence="6">
    <location>
        <begin position="24"/>
        <end position="276"/>
    </location>
</feature>
<comment type="caution">
    <text evidence="8">The sequence shown here is derived from an EMBL/GenBank/DDBJ whole genome shotgun (WGS) entry which is preliminary data.</text>
</comment>
<dbReference type="Pfam" id="PF05036">
    <property type="entry name" value="SPOR"/>
    <property type="match status" value="1"/>
</dbReference>
<dbReference type="InterPro" id="IPR012997">
    <property type="entry name" value="RplA"/>
</dbReference>
<comment type="subcellular location">
    <subcellularLocation>
        <location evidence="4">Cell membrane</location>
        <topology evidence="4">Lipid-anchor</topology>
    </subcellularLocation>
</comment>
<keyword evidence="4" id="KW-1003">Cell membrane</keyword>
<dbReference type="SUPFAM" id="SSF50685">
    <property type="entry name" value="Barwin-like endoglucanases"/>
    <property type="match status" value="1"/>
</dbReference>
<gene>
    <name evidence="4" type="primary">rlpA</name>
    <name evidence="8" type="ORF">OE749_04590</name>
</gene>
<comment type="similarity">
    <text evidence="4 5">Belongs to the RlpA family.</text>
</comment>
<keyword evidence="4" id="KW-0564">Palmitate</keyword>
<evidence type="ECO:0000256" key="5">
    <source>
        <dbReference type="RuleBase" id="RU003495"/>
    </source>
</evidence>
<protein>
    <recommendedName>
        <fullName evidence="4">Endolytic peptidoglycan transglycosylase RlpA</fullName>
        <ecNumber evidence="4">4.2.2.-</ecNumber>
    </recommendedName>
</protein>
<dbReference type="RefSeq" id="WP_263711182.1">
    <property type="nucleotide sequence ID" value="NZ_JAOWKX010000002.1"/>
</dbReference>
<keyword evidence="1 6" id="KW-0732">Signal</keyword>
<dbReference type="SUPFAM" id="SSF110997">
    <property type="entry name" value="Sporulation related repeat"/>
    <property type="match status" value="1"/>
</dbReference>
<keyword evidence="3 4" id="KW-0961">Cell wall biogenesis/degradation</keyword>
<evidence type="ECO:0000313" key="9">
    <source>
        <dbReference type="Proteomes" id="UP001652504"/>
    </source>
</evidence>
<dbReference type="Gene3D" id="3.30.70.1070">
    <property type="entry name" value="Sporulation related repeat"/>
    <property type="match status" value="1"/>
</dbReference>
<evidence type="ECO:0000256" key="2">
    <source>
        <dbReference type="ARBA" id="ARBA00023239"/>
    </source>
</evidence>
<dbReference type="PANTHER" id="PTHR34183:SF1">
    <property type="entry name" value="ENDOLYTIC PEPTIDOGLYCAN TRANSGLYCOSYLASE RLPA"/>
    <property type="match status" value="1"/>
</dbReference>
<organism evidence="8 9">
    <name type="scientific">Fluctibacter corallii</name>
    <dbReference type="NCBI Taxonomy" id="2984329"/>
    <lineage>
        <taxon>Bacteria</taxon>
        <taxon>Pseudomonadati</taxon>
        <taxon>Pseudomonadota</taxon>
        <taxon>Gammaproteobacteria</taxon>
        <taxon>Alteromonadales</taxon>
        <taxon>Alteromonadaceae</taxon>
        <taxon>Fluctibacter</taxon>
    </lineage>
</organism>
<feature type="domain" description="SPOR" evidence="7">
    <location>
        <begin position="200"/>
        <end position="276"/>
    </location>
</feature>
<dbReference type="InterPro" id="IPR036680">
    <property type="entry name" value="SPOR-like_sf"/>
</dbReference>
<dbReference type="EC" id="4.2.2.-" evidence="4"/>
<dbReference type="Pfam" id="PF03330">
    <property type="entry name" value="DPBB_1"/>
    <property type="match status" value="1"/>
</dbReference>
<keyword evidence="4" id="KW-0472">Membrane</keyword>
<comment type="function">
    <text evidence="4">Lytic transglycosylase with a strong preference for naked glycan strands that lack stem peptides.</text>
</comment>
<dbReference type="PANTHER" id="PTHR34183">
    <property type="entry name" value="ENDOLYTIC PEPTIDOGLYCAN TRANSGLYCOSYLASE RLPA"/>
    <property type="match status" value="1"/>
</dbReference>
<sequence>MKAVLIVCLVLFLTACVSSGRYSQRVDSKPTRISKDIDFTDVQPAYEPYYQASLRPYKVLGKVYTPMLSGKGYSATGTASWYGQKFHGHLTANGEVYDMFKLSAAHTTLPLPSVVRVTNLENGKQAVVRVNDRGPFHHSRIIDLSYAAAMKLGMLSTGTAKVKVDIMHVDETGQLTVGNQPAIAPPLALPDDTHEVSVQSNTNKSLYIQVAALSDANKIKQMARGIASLYQVPTLVPKDGNLFRLRLGPFADATHAESILSELRDNGYENAYSLYE</sequence>
<dbReference type="HAMAP" id="MF_02071">
    <property type="entry name" value="RlpA"/>
    <property type="match status" value="1"/>
</dbReference>
<evidence type="ECO:0000256" key="1">
    <source>
        <dbReference type="ARBA" id="ARBA00022729"/>
    </source>
</evidence>
<dbReference type="InterPro" id="IPR007730">
    <property type="entry name" value="SPOR-like_dom"/>
</dbReference>
<evidence type="ECO:0000256" key="6">
    <source>
        <dbReference type="SAM" id="SignalP"/>
    </source>
</evidence>
<evidence type="ECO:0000313" key="8">
    <source>
        <dbReference type="EMBL" id="MCV2883969.1"/>
    </source>
</evidence>
<dbReference type="PROSITE" id="PS51724">
    <property type="entry name" value="SPOR"/>
    <property type="match status" value="1"/>
</dbReference>
<evidence type="ECO:0000256" key="4">
    <source>
        <dbReference type="HAMAP-Rule" id="MF_02071"/>
    </source>
</evidence>
<dbReference type="PROSITE" id="PS51257">
    <property type="entry name" value="PROKAR_LIPOPROTEIN"/>
    <property type="match status" value="1"/>
</dbReference>
<keyword evidence="2 4" id="KW-0456">Lyase</keyword>
<proteinExistence type="inferred from homology"/>
<keyword evidence="4" id="KW-0449">Lipoprotein</keyword>
<dbReference type="Gene3D" id="2.40.40.10">
    <property type="entry name" value="RlpA-like domain"/>
    <property type="match status" value="1"/>
</dbReference>
<evidence type="ECO:0000256" key="3">
    <source>
        <dbReference type="ARBA" id="ARBA00023316"/>
    </source>
</evidence>
<dbReference type="InterPro" id="IPR036908">
    <property type="entry name" value="RlpA-like_sf"/>
</dbReference>
<dbReference type="CDD" id="cd22268">
    <property type="entry name" value="DPBB_RlpA-like"/>
    <property type="match status" value="1"/>
</dbReference>
<accession>A0ABT3A5N7</accession>
<feature type="signal peptide" evidence="6">
    <location>
        <begin position="1"/>
        <end position="23"/>
    </location>
</feature>
<dbReference type="InterPro" id="IPR034718">
    <property type="entry name" value="RlpA"/>
</dbReference>
<keyword evidence="9" id="KW-1185">Reference proteome</keyword>